<dbReference type="Proteomes" id="UP000199650">
    <property type="component" value="Unassembled WGS sequence"/>
</dbReference>
<evidence type="ECO:0000313" key="1">
    <source>
        <dbReference type="EMBL" id="SEW29432.1"/>
    </source>
</evidence>
<accession>A0A1I0QQB3</accession>
<proteinExistence type="predicted"/>
<dbReference type="PIRSF" id="PIRSF028188">
    <property type="entry name" value="Amdntrnsf_FN0238"/>
    <property type="match status" value="1"/>
</dbReference>
<dbReference type="InterPro" id="IPR014541">
    <property type="entry name" value="Amdntrnsf_FN0238"/>
</dbReference>
<dbReference type="PANTHER" id="PTHR43224:SF1">
    <property type="entry name" value="AMIDINOTRANSFERASE"/>
    <property type="match status" value="1"/>
</dbReference>
<keyword evidence="2" id="KW-1185">Reference proteome</keyword>
<name>A0A1I0QQB3_9RHOB</name>
<protein>
    <recommendedName>
        <fullName evidence="3">Amidinotransferase</fullName>
    </recommendedName>
</protein>
<dbReference type="NCBIfam" id="NF046062">
    <property type="entry name" value="citrull_CtlX"/>
    <property type="match status" value="1"/>
</dbReference>
<dbReference type="SUPFAM" id="SSF55909">
    <property type="entry name" value="Pentein"/>
    <property type="match status" value="1"/>
</dbReference>
<dbReference type="Pfam" id="PF19420">
    <property type="entry name" value="DDAH_eukar"/>
    <property type="match status" value="1"/>
</dbReference>
<dbReference type="RefSeq" id="WP_091431425.1">
    <property type="nucleotide sequence ID" value="NZ_FOJB01000001.1"/>
</dbReference>
<evidence type="ECO:0000313" key="2">
    <source>
        <dbReference type="Proteomes" id="UP000199650"/>
    </source>
</evidence>
<dbReference type="OrthoDB" id="9788268at2"/>
<organism evidence="1 2">
    <name type="scientific">Aliiroseovarius sediminilitoris</name>
    <dbReference type="NCBI Taxonomy" id="1173584"/>
    <lineage>
        <taxon>Bacteria</taxon>
        <taxon>Pseudomonadati</taxon>
        <taxon>Pseudomonadota</taxon>
        <taxon>Alphaproteobacteria</taxon>
        <taxon>Rhodobacterales</taxon>
        <taxon>Paracoccaceae</taxon>
        <taxon>Aliiroseovarius</taxon>
    </lineage>
</organism>
<evidence type="ECO:0008006" key="3">
    <source>
        <dbReference type="Google" id="ProtNLM"/>
    </source>
</evidence>
<dbReference type="STRING" id="1173584.SAMN05444851_2780"/>
<dbReference type="PANTHER" id="PTHR43224">
    <property type="entry name" value="AMIDINOTRANSFERASE"/>
    <property type="match status" value="1"/>
</dbReference>
<dbReference type="EMBL" id="FOJB01000001">
    <property type="protein sequence ID" value="SEW29432.1"/>
    <property type="molecule type" value="Genomic_DNA"/>
</dbReference>
<dbReference type="Gene3D" id="3.75.10.10">
    <property type="entry name" value="L-arginine/glycine Amidinotransferase, Chain A"/>
    <property type="match status" value="1"/>
</dbReference>
<dbReference type="AlphaFoldDB" id="A0A1I0QQB3"/>
<sequence length="318" mass="35432">MPQSSLQAPSAVIMICPHRFHPNAETARDNGFQTDAPADAAENLAAQAQAEIRTAVQALREEGVQVHLFDDPRDDRPDAVFPNNWFSTHPGGHVAVYPMYSSNRRIERRPDILDMLKHRYRVQDIIDYSGLEQDGLFLEGTGAMVLDHVERVAYAARSKRTSEVLLERFCTHFNYEPMVFDAYDAAGLPIYHTNVLMCIGTDVALIGLETIRDVARRDEIRDRLSQGDREVIDLSQDQIADFAGNAIELQGRDGRLLAMSSRAMAAMAPAQRQRIETHLKILPLDIPTIEMAGGSVRCTIAGIHLSPRPHLTPEGEAQ</sequence>
<reference evidence="1 2" key="1">
    <citation type="submission" date="2016-10" db="EMBL/GenBank/DDBJ databases">
        <authorList>
            <person name="de Groot N.N."/>
        </authorList>
    </citation>
    <scope>NUCLEOTIDE SEQUENCE [LARGE SCALE GENOMIC DNA]</scope>
    <source>
        <strain evidence="1 2">DSM 29439</strain>
    </source>
</reference>
<gene>
    <name evidence="1" type="ORF">SAMN05444851_2780</name>
</gene>